<dbReference type="Pfam" id="PF00293">
    <property type="entry name" value="NUDIX"/>
    <property type="match status" value="1"/>
</dbReference>
<dbReference type="PANTHER" id="PTHR10885:SF0">
    <property type="entry name" value="ISOPENTENYL-DIPHOSPHATE DELTA-ISOMERASE"/>
    <property type="match status" value="1"/>
</dbReference>
<dbReference type="GO" id="GO:0005737">
    <property type="term" value="C:cytoplasm"/>
    <property type="evidence" value="ECO:0007669"/>
    <property type="project" value="TreeGrafter"/>
</dbReference>
<evidence type="ECO:0000313" key="11">
    <source>
        <dbReference type="EMBL" id="WET44917.1"/>
    </source>
</evidence>
<dbReference type="SUPFAM" id="SSF55811">
    <property type="entry name" value="Nudix"/>
    <property type="match status" value="1"/>
</dbReference>
<gene>
    <name evidence="8" type="primary">idi</name>
    <name evidence="9" type="ORF">I6G95_04900</name>
    <name evidence="10" type="ORF">I6H48_05475</name>
    <name evidence="11" type="ORF">P2W56_04010</name>
    <name evidence="8" type="ORF">QP460_006445</name>
</gene>
<dbReference type="Proteomes" id="UP001220238">
    <property type="component" value="Chromosome"/>
</dbReference>
<dbReference type="AlphaFoldDB" id="A0A7U0DDC4"/>
<evidence type="ECO:0000256" key="4">
    <source>
        <dbReference type="ARBA" id="ARBA00023229"/>
    </source>
</evidence>
<name>A0A7U0DDC4_CORAY</name>
<keyword evidence="5 8" id="KW-0413">Isomerase</keyword>
<evidence type="ECO:0000313" key="12">
    <source>
        <dbReference type="Proteomes" id="UP000594774"/>
    </source>
</evidence>
<dbReference type="Proteomes" id="UP000595198">
    <property type="component" value="Chromosome"/>
</dbReference>
<dbReference type="GO" id="GO:0050992">
    <property type="term" value="P:dimethylallyl diphosphate biosynthetic process"/>
    <property type="evidence" value="ECO:0007669"/>
    <property type="project" value="UniProtKB-UniPathway"/>
</dbReference>
<evidence type="ECO:0000256" key="6">
    <source>
        <dbReference type="NCBIfam" id="TIGR02150"/>
    </source>
</evidence>
<evidence type="ECO:0000313" key="10">
    <source>
        <dbReference type="EMBL" id="QQB83637.1"/>
    </source>
</evidence>
<reference evidence="8" key="4">
    <citation type="submission" date="2024-05" db="EMBL/GenBank/DDBJ databases">
        <authorList>
            <person name="Wolfe A."/>
        </authorList>
    </citation>
    <scope>NUCLEOTIDE SEQUENCE</scope>
    <source>
        <strain evidence="8">UMB1064</strain>
    </source>
</reference>
<evidence type="ECO:0000256" key="5">
    <source>
        <dbReference type="ARBA" id="ARBA00023235"/>
    </source>
</evidence>
<organism evidence="8 14">
    <name type="scientific">Corynebacterium amycolatum</name>
    <dbReference type="NCBI Taxonomy" id="43765"/>
    <lineage>
        <taxon>Bacteria</taxon>
        <taxon>Bacillati</taxon>
        <taxon>Actinomycetota</taxon>
        <taxon>Actinomycetes</taxon>
        <taxon>Mycobacteriales</taxon>
        <taxon>Corynebacteriaceae</taxon>
        <taxon>Corynebacterium</taxon>
    </lineage>
</organism>
<keyword evidence="4" id="KW-0414">Isoprene biosynthesis</keyword>
<proteinExistence type="inferred from homology"/>
<evidence type="ECO:0000256" key="1">
    <source>
        <dbReference type="ARBA" id="ARBA00004826"/>
    </source>
</evidence>
<dbReference type="NCBIfam" id="TIGR02150">
    <property type="entry name" value="IPP_isom_1"/>
    <property type="match status" value="1"/>
</dbReference>
<dbReference type="EMBL" id="CP066023">
    <property type="protein sequence ID" value="QQB83637.1"/>
    <property type="molecule type" value="Genomic_DNA"/>
</dbReference>
<dbReference type="InterPro" id="IPR011876">
    <property type="entry name" value="IsopentenylPP_isomerase_typ1"/>
</dbReference>
<dbReference type="Proteomes" id="UP000594774">
    <property type="component" value="Chromosome"/>
</dbReference>
<dbReference type="CDD" id="cd02885">
    <property type="entry name" value="NUDIX_IPP_Isomerase"/>
    <property type="match status" value="1"/>
</dbReference>
<evidence type="ECO:0000313" key="13">
    <source>
        <dbReference type="Proteomes" id="UP000595198"/>
    </source>
</evidence>
<dbReference type="Proteomes" id="UP001223646">
    <property type="component" value="Unassembled WGS sequence"/>
</dbReference>
<accession>A0A7U0DDC4</accession>
<dbReference type="RefSeq" id="WP_049182338.1">
    <property type="nucleotide sequence ID" value="NZ_CP046975.1"/>
</dbReference>
<reference evidence="11" key="2">
    <citation type="submission" date="2023-03" db="EMBL/GenBank/DDBJ databases">
        <title>Corynebacterium amycolatum SB-1.</title>
        <authorList>
            <person name="Jo H."/>
        </authorList>
    </citation>
    <scope>NUCLEOTIDE SEQUENCE</scope>
    <source>
        <strain evidence="11">SB-1</strain>
    </source>
</reference>
<dbReference type="GO" id="GO:0009240">
    <property type="term" value="P:isopentenyl diphosphate biosynthetic process"/>
    <property type="evidence" value="ECO:0007669"/>
    <property type="project" value="TreeGrafter"/>
</dbReference>
<dbReference type="PANTHER" id="PTHR10885">
    <property type="entry name" value="ISOPENTENYL-DIPHOSPHATE DELTA-ISOMERASE"/>
    <property type="match status" value="1"/>
</dbReference>
<reference evidence="12 13" key="1">
    <citation type="submission" date="2020-12" db="EMBL/GenBank/DDBJ databases">
        <title>FDA dAtabase for Regulatory Grade micrObial Sequences (FDA-ARGOS): Supporting development and validation of Infectious Disease Dx tests.</title>
        <authorList>
            <person name="Sproer C."/>
            <person name="Gronow S."/>
            <person name="Severitt S."/>
            <person name="Schroder I."/>
            <person name="Tallon L."/>
            <person name="Sadzewicz L."/>
            <person name="Zhao X."/>
            <person name="Boylan J."/>
            <person name="Ott S."/>
            <person name="Bowen H."/>
            <person name="Vavikolanu K."/>
            <person name="Mehta A."/>
            <person name="Aluvathingal J."/>
            <person name="Nadendla S."/>
            <person name="Lowell S."/>
            <person name="Myers T."/>
            <person name="Yan Y."/>
            <person name="Sichtig H."/>
        </authorList>
    </citation>
    <scope>NUCLEOTIDE SEQUENCE [LARGE SCALE GENOMIC DNA]</scope>
    <source>
        <strain evidence="9 12">FDAARGOS_938</strain>
        <strain evidence="10 13">FDAARGOS_991</strain>
    </source>
</reference>
<evidence type="ECO:0000256" key="3">
    <source>
        <dbReference type="ARBA" id="ARBA00012057"/>
    </source>
</evidence>
<reference evidence="8" key="3">
    <citation type="submission" date="2023-05" db="EMBL/GenBank/DDBJ databases">
        <authorList>
            <person name="Du J."/>
        </authorList>
    </citation>
    <scope>NUCLEOTIDE SEQUENCE</scope>
    <source>
        <strain evidence="8">UMB1064</strain>
    </source>
</reference>
<dbReference type="GO" id="GO:0004452">
    <property type="term" value="F:isopentenyl-diphosphate delta-isomerase activity"/>
    <property type="evidence" value="ECO:0007669"/>
    <property type="project" value="UniProtKB-UniRule"/>
</dbReference>
<protein>
    <recommendedName>
        <fullName evidence="3 6">Isopentenyl-diphosphate delta-isomerase</fullName>
        <ecNumber evidence="3 6">5.3.3.2</ecNumber>
    </recommendedName>
</protein>
<keyword evidence="13" id="KW-1185">Reference proteome</keyword>
<comment type="similarity">
    <text evidence="2">Belongs to the IPP isomerase type 1 family.</text>
</comment>
<dbReference type="EMBL" id="CP065628">
    <property type="protein sequence ID" value="QPR31758.1"/>
    <property type="molecule type" value="Genomic_DNA"/>
</dbReference>
<dbReference type="NCBIfam" id="NF002995">
    <property type="entry name" value="PRK03759.1"/>
    <property type="match status" value="1"/>
</dbReference>
<dbReference type="Gene3D" id="3.90.79.10">
    <property type="entry name" value="Nucleoside Triphosphate Pyrophosphohydrolase"/>
    <property type="match status" value="1"/>
</dbReference>
<dbReference type="InterPro" id="IPR000086">
    <property type="entry name" value="NUDIX_hydrolase_dom"/>
</dbReference>
<feature type="domain" description="Nudix hydrolase" evidence="7">
    <location>
        <begin position="45"/>
        <end position="183"/>
    </location>
</feature>
<dbReference type="PROSITE" id="PS51462">
    <property type="entry name" value="NUDIX"/>
    <property type="match status" value="1"/>
</dbReference>
<dbReference type="EC" id="5.3.3.2" evidence="3 6"/>
<sequence>MNDAPEDIKARFAPGEADIQVEVVDRDGRVLGTVGKLEAHVPPGILHRAFSLFLFDEQGRMLLQRRAESKYHSPLLLTNATCSHPLPGEPVADAVERRAKEELGADVSQLEEIGIVIYQVIDDRSGLAEHEYNHVYAGIVDPKSVDINPDEVDEVVYVTPQELAERRANEPMTEWFNHVWGVGAEKFSKYGFDIAGVPGIHGPAEAQAAAQSVSERDV</sequence>
<evidence type="ECO:0000313" key="8">
    <source>
        <dbReference type="EMBL" id="MEO3717223.1"/>
    </source>
</evidence>
<evidence type="ECO:0000259" key="7">
    <source>
        <dbReference type="PROSITE" id="PS51462"/>
    </source>
</evidence>
<evidence type="ECO:0000256" key="2">
    <source>
        <dbReference type="ARBA" id="ARBA00007579"/>
    </source>
</evidence>
<dbReference type="InterPro" id="IPR015797">
    <property type="entry name" value="NUDIX_hydrolase-like_dom_sf"/>
</dbReference>
<comment type="pathway">
    <text evidence="1">Isoprenoid biosynthesis; dimethylallyl diphosphate biosynthesis; dimethylallyl diphosphate from isopentenyl diphosphate: step 1/1.</text>
</comment>
<dbReference type="GeneID" id="92767531"/>
<dbReference type="EMBL" id="JASOOY020000020">
    <property type="protein sequence ID" value="MEO3717223.1"/>
    <property type="molecule type" value="Genomic_DNA"/>
</dbReference>
<evidence type="ECO:0000313" key="9">
    <source>
        <dbReference type="EMBL" id="QPR31758.1"/>
    </source>
</evidence>
<evidence type="ECO:0000313" key="14">
    <source>
        <dbReference type="Proteomes" id="UP001223646"/>
    </source>
</evidence>
<dbReference type="EMBL" id="CP120206">
    <property type="protein sequence ID" value="WET44917.1"/>
    <property type="molecule type" value="Genomic_DNA"/>
</dbReference>